<accession>A0A6C2UE06</accession>
<dbReference type="RefSeq" id="WP_136059887.1">
    <property type="nucleotide sequence ID" value="NZ_CAAHFH010000001.1"/>
</dbReference>
<dbReference type="Proteomes" id="UP000346198">
    <property type="component" value="Unassembled WGS sequence"/>
</dbReference>
<evidence type="ECO:0000313" key="2">
    <source>
        <dbReference type="Proteomes" id="UP000346198"/>
    </source>
</evidence>
<reference evidence="1 2" key="1">
    <citation type="submission" date="2019-04" db="EMBL/GenBank/DDBJ databases">
        <authorList>
            <person name="Van Vliet M D."/>
        </authorList>
    </citation>
    <scope>NUCLEOTIDE SEQUENCE [LARGE SCALE GENOMIC DNA]</scope>
    <source>
        <strain evidence="1 2">F21</strain>
    </source>
</reference>
<name>A0A6C2UE06_9BACT</name>
<sequence>MGKTDEIDEVTAEGACKIVDWCLSSTIQLLQGARSDALERASDKLEEKLCNSDYNGVATLRQLKKRHGFETEKIE</sequence>
<evidence type="ECO:0000313" key="1">
    <source>
        <dbReference type="EMBL" id="VGO18400.1"/>
    </source>
</evidence>
<organism evidence="1 2">
    <name type="scientific">Pontiella sulfatireligans</name>
    <dbReference type="NCBI Taxonomy" id="2750658"/>
    <lineage>
        <taxon>Bacteria</taxon>
        <taxon>Pseudomonadati</taxon>
        <taxon>Kiritimatiellota</taxon>
        <taxon>Kiritimatiellia</taxon>
        <taxon>Kiritimatiellales</taxon>
        <taxon>Pontiellaceae</taxon>
        <taxon>Pontiella</taxon>
    </lineage>
</organism>
<proteinExistence type="predicted"/>
<keyword evidence="2" id="KW-1185">Reference proteome</keyword>
<gene>
    <name evidence="1" type="ORF">SCARR_00452</name>
</gene>
<protein>
    <submittedName>
        <fullName evidence="1">Uncharacterized protein</fullName>
    </submittedName>
</protein>
<dbReference type="AlphaFoldDB" id="A0A6C2UE06"/>
<dbReference type="EMBL" id="CAAHFH010000001">
    <property type="protein sequence ID" value="VGO18400.1"/>
    <property type="molecule type" value="Genomic_DNA"/>
</dbReference>